<evidence type="ECO:0000256" key="14">
    <source>
        <dbReference type="ARBA" id="ARBA00061137"/>
    </source>
</evidence>
<dbReference type="GO" id="GO:0004460">
    <property type="term" value="F:L-lactate dehydrogenase (cytochrome) activity"/>
    <property type="evidence" value="ECO:0007669"/>
    <property type="project" value="UniProtKB-EC"/>
</dbReference>
<comment type="subunit">
    <text evidence="3">Homotetramer.</text>
</comment>
<keyword evidence="10" id="KW-0560">Oxidoreductase</keyword>
<evidence type="ECO:0000256" key="18">
    <source>
        <dbReference type="ARBA" id="ARBA00075949"/>
    </source>
</evidence>
<dbReference type="PROSITE" id="PS00191">
    <property type="entry name" value="CYTOCHROME_B5_1"/>
    <property type="match status" value="1"/>
</dbReference>
<dbReference type="SUPFAM" id="SSF55856">
    <property type="entry name" value="Cytochrome b5-like heme/steroid binding domain"/>
    <property type="match status" value="1"/>
</dbReference>
<dbReference type="SMART" id="SM01117">
    <property type="entry name" value="Cyt-b5"/>
    <property type="match status" value="1"/>
</dbReference>
<keyword evidence="4" id="KW-0813">Transport</keyword>
<evidence type="ECO:0000256" key="15">
    <source>
        <dbReference type="ARBA" id="ARBA00061589"/>
    </source>
</evidence>
<comment type="similarity">
    <text evidence="21">Belongs to the cytochrome b5 family.</text>
</comment>
<keyword evidence="9" id="KW-0809">Transit peptide</keyword>
<evidence type="ECO:0000256" key="19">
    <source>
        <dbReference type="ARBA" id="ARBA00078774"/>
    </source>
</evidence>
<dbReference type="EMBL" id="BEXD01004270">
    <property type="protein sequence ID" value="GBC09100.1"/>
    <property type="molecule type" value="Genomic_DNA"/>
</dbReference>
<evidence type="ECO:0000256" key="17">
    <source>
        <dbReference type="ARBA" id="ARBA00068515"/>
    </source>
</evidence>
<evidence type="ECO:0000313" key="26">
    <source>
        <dbReference type="Proteomes" id="UP000247702"/>
    </source>
</evidence>
<feature type="domain" description="FMN hydroxy acid dehydrogenase" evidence="23">
    <location>
        <begin position="104"/>
        <end position="464"/>
    </location>
</feature>
<dbReference type="InterPro" id="IPR037458">
    <property type="entry name" value="L-MDH/L-LDH_FMN-bd"/>
</dbReference>
<keyword evidence="5 21" id="KW-0349">Heme</keyword>
<evidence type="ECO:0000259" key="22">
    <source>
        <dbReference type="PROSITE" id="PS50255"/>
    </source>
</evidence>
<dbReference type="GO" id="GO:0046872">
    <property type="term" value="F:metal ion binding"/>
    <property type="evidence" value="ECO:0007669"/>
    <property type="project" value="UniProtKB-UniRule"/>
</dbReference>
<dbReference type="InterPro" id="IPR037396">
    <property type="entry name" value="FMN_HAD"/>
</dbReference>
<dbReference type="InterPro" id="IPR000262">
    <property type="entry name" value="FMN-dep_DH"/>
</dbReference>
<evidence type="ECO:0000256" key="20">
    <source>
        <dbReference type="ARBA" id="ARBA00078938"/>
    </source>
</evidence>
<evidence type="ECO:0000256" key="6">
    <source>
        <dbReference type="ARBA" id="ARBA00022630"/>
    </source>
</evidence>
<evidence type="ECO:0000256" key="8">
    <source>
        <dbReference type="ARBA" id="ARBA00022723"/>
    </source>
</evidence>
<keyword evidence="7" id="KW-0288">FMN</keyword>
<dbReference type="PROSITE" id="PS50255">
    <property type="entry name" value="CYTOCHROME_B5_2"/>
    <property type="match status" value="1"/>
</dbReference>
<proteinExistence type="inferred from homology"/>
<comment type="similarity">
    <text evidence="14">In the C-terminal section; belongs to the FMN-dependent alpha-hydroxy acid dehydrogenase family.</text>
</comment>
<evidence type="ECO:0000256" key="21">
    <source>
        <dbReference type="RuleBase" id="RU362121"/>
    </source>
</evidence>
<reference evidence="24 26" key="1">
    <citation type="submission" date="2017-11" db="EMBL/GenBank/DDBJ databases">
        <title>The genome of Rhizophagus clarus HR1 reveals common genetic basis of auxotrophy among arbuscular mycorrhizal fungi.</title>
        <authorList>
            <person name="Kobayashi Y."/>
        </authorList>
    </citation>
    <scope>NUCLEOTIDE SEQUENCE [LARGE SCALE GENOMIC DNA]</scope>
    <source>
        <strain evidence="24 26">HR1</strain>
    </source>
</reference>
<comment type="cofactor">
    <cofactor evidence="1">
        <name>FMN</name>
        <dbReference type="ChEBI" id="CHEBI:58210"/>
    </cofactor>
</comment>
<evidence type="ECO:0000256" key="16">
    <source>
        <dbReference type="ARBA" id="ARBA00066458"/>
    </source>
</evidence>
<evidence type="ECO:0000256" key="10">
    <source>
        <dbReference type="ARBA" id="ARBA00023002"/>
    </source>
</evidence>
<comment type="catalytic activity">
    <reaction evidence="13">
        <text>(S)-lactate + 2 Fe(III)-[cytochrome c] = 2 Fe(II)-[cytochrome c] + pyruvate + 2 H(+)</text>
        <dbReference type="Rhea" id="RHEA:19909"/>
        <dbReference type="Rhea" id="RHEA-COMP:10350"/>
        <dbReference type="Rhea" id="RHEA-COMP:14399"/>
        <dbReference type="ChEBI" id="CHEBI:15361"/>
        <dbReference type="ChEBI" id="CHEBI:15378"/>
        <dbReference type="ChEBI" id="CHEBI:16651"/>
        <dbReference type="ChEBI" id="CHEBI:29033"/>
        <dbReference type="ChEBI" id="CHEBI:29034"/>
        <dbReference type="EC" id="1.1.2.3"/>
    </reaction>
    <physiologicalReaction direction="left-to-right" evidence="13">
        <dbReference type="Rhea" id="RHEA:19910"/>
    </physiologicalReaction>
</comment>
<evidence type="ECO:0000313" key="25">
    <source>
        <dbReference type="EMBL" id="GES86058.1"/>
    </source>
</evidence>
<dbReference type="PANTHER" id="PTHR10578:SF148">
    <property type="entry name" value="L-LACTATE DEHYDROGENASE (CYTOCHROME)"/>
    <property type="match status" value="1"/>
</dbReference>
<evidence type="ECO:0000256" key="11">
    <source>
        <dbReference type="ARBA" id="ARBA00023004"/>
    </source>
</evidence>
<organism evidence="24 26">
    <name type="scientific">Rhizophagus clarus</name>
    <dbReference type="NCBI Taxonomy" id="94130"/>
    <lineage>
        <taxon>Eukaryota</taxon>
        <taxon>Fungi</taxon>
        <taxon>Fungi incertae sedis</taxon>
        <taxon>Mucoromycota</taxon>
        <taxon>Glomeromycotina</taxon>
        <taxon>Glomeromycetes</taxon>
        <taxon>Glomerales</taxon>
        <taxon>Glomeraceae</taxon>
        <taxon>Rhizophagus</taxon>
    </lineage>
</organism>
<evidence type="ECO:0000256" key="4">
    <source>
        <dbReference type="ARBA" id="ARBA00022448"/>
    </source>
</evidence>
<dbReference type="CDD" id="cd02922">
    <property type="entry name" value="FCB2_FMN"/>
    <property type="match status" value="1"/>
</dbReference>
<evidence type="ECO:0000256" key="7">
    <source>
        <dbReference type="ARBA" id="ARBA00022643"/>
    </source>
</evidence>
<dbReference type="InterPro" id="IPR001199">
    <property type="entry name" value="Cyt_B5-like_heme/steroid-bd"/>
</dbReference>
<dbReference type="Gene3D" id="3.10.120.10">
    <property type="entry name" value="Cytochrome b5-like heme/steroid binding domain"/>
    <property type="match status" value="1"/>
</dbReference>
<dbReference type="STRING" id="94130.A0A2Z6SFN3"/>
<dbReference type="Pfam" id="PF00173">
    <property type="entry name" value="Cyt-b5"/>
    <property type="match status" value="1"/>
</dbReference>
<evidence type="ECO:0000256" key="12">
    <source>
        <dbReference type="ARBA" id="ARBA00023128"/>
    </source>
</evidence>
<protein>
    <recommendedName>
        <fullName evidence="17">L-lactate dehydrogenase (cytochrome)</fullName>
        <ecNumber evidence="16">1.1.2.3</ecNumber>
    </recommendedName>
    <alternativeName>
        <fullName evidence="19">Cytochrome b2</fullName>
    </alternativeName>
    <alternativeName>
        <fullName evidence="18">Flavocytochrome b2</fullName>
    </alternativeName>
    <alternativeName>
        <fullName evidence="20">L-lactate ferricytochrome c oxidoreductase</fullName>
    </alternativeName>
</protein>
<dbReference type="OrthoDB" id="1925334at2759"/>
<dbReference type="InterPro" id="IPR013785">
    <property type="entry name" value="Aldolase_TIM"/>
</dbReference>
<evidence type="ECO:0000256" key="5">
    <source>
        <dbReference type="ARBA" id="ARBA00022617"/>
    </source>
</evidence>
<dbReference type="Proteomes" id="UP000247702">
    <property type="component" value="Unassembled WGS sequence"/>
</dbReference>
<comment type="similarity">
    <text evidence="15">In the N-terminal section; belongs to the cytochrome b5 family.</text>
</comment>
<keyword evidence="11 21" id="KW-0408">Iron</keyword>
<evidence type="ECO:0000256" key="13">
    <source>
        <dbReference type="ARBA" id="ARBA00052399"/>
    </source>
</evidence>
<evidence type="ECO:0000259" key="23">
    <source>
        <dbReference type="PROSITE" id="PS51349"/>
    </source>
</evidence>
<accession>A0A2Z6SFN3</accession>
<dbReference type="FunFam" id="3.20.20.70:FF:000062">
    <property type="entry name" value="Cytochrome b2, mitochondrial, putative"/>
    <property type="match status" value="1"/>
</dbReference>
<keyword evidence="8 21" id="KW-0479">Metal-binding</keyword>
<sequence length="490" mass="54998">MKLISAQEVSKHNSREDCWVIIHDKVYDLTNFLPEHPGGSKVILNQAGKDATAVFDPIHPLDIIEQHLPPEACLGSIDPATIVKIAKVETEEDKRRRRANENKPKLGEMLNLYDFEAVASQILSAETWAYYSSGADDEITLRENHSAFQRIWLRPRVMRDVTHVDTRTKLLGYDSSFPLYITATALGKLGHPEGEVVLTRAAHTQNIIQMIPTLASCSLNEMTTARQEGQIQFFQLYVNKNRNITQKVIQTAEQKGCKALFITVDAPQLGRREKDMRVKFVHAPPHIQDEKDIRRDQGVARAISSFIDSGLSWKDLEWFRSITKMPIILKGIQTPEDAVLAAKYGCEGIVLSNHGGRQLDFARSGIEILPEVVEVLKKEGLYDKMEIYVDGGIRRGTDIFKAIALGAKAVGIGRPLLYAMASYGQAGVERALQLLKDELELAMRLAGANTLADIRPEMVDIKNLTDHVFIPKDYLFSDVYTKLVPKRSKL</sequence>
<dbReference type="InterPro" id="IPR018506">
    <property type="entry name" value="Cyt_B5_heme-BS"/>
</dbReference>
<comment type="caution">
    <text evidence="24">The sequence shown here is derived from an EMBL/GenBank/DDBJ whole genome shotgun (WGS) entry which is preliminary data.</text>
</comment>
<evidence type="ECO:0000256" key="1">
    <source>
        <dbReference type="ARBA" id="ARBA00001917"/>
    </source>
</evidence>
<gene>
    <name evidence="25" type="ORF">RCL2_001313100</name>
    <name evidence="24" type="ORF">RclHR1_00860038</name>
</gene>
<dbReference type="Proteomes" id="UP000615446">
    <property type="component" value="Unassembled WGS sequence"/>
</dbReference>
<evidence type="ECO:0000256" key="9">
    <source>
        <dbReference type="ARBA" id="ARBA00022946"/>
    </source>
</evidence>
<dbReference type="EC" id="1.1.2.3" evidence="16"/>
<feature type="domain" description="Cytochrome b5 heme-binding" evidence="22">
    <location>
        <begin position="1"/>
        <end position="78"/>
    </location>
</feature>
<dbReference type="EMBL" id="BLAL01000160">
    <property type="protein sequence ID" value="GES86058.1"/>
    <property type="molecule type" value="Genomic_DNA"/>
</dbReference>
<name>A0A2Z6SFN3_9GLOM</name>
<dbReference type="PRINTS" id="PR00363">
    <property type="entry name" value="CYTOCHROMEB5"/>
</dbReference>
<dbReference type="PROSITE" id="PS00557">
    <property type="entry name" value="FMN_HYDROXY_ACID_DH_1"/>
    <property type="match status" value="1"/>
</dbReference>
<dbReference type="Gene3D" id="3.20.20.70">
    <property type="entry name" value="Aldolase class I"/>
    <property type="match status" value="1"/>
</dbReference>
<keyword evidence="6" id="KW-0285">Flavoprotein</keyword>
<dbReference type="InterPro" id="IPR036400">
    <property type="entry name" value="Cyt_B5-like_heme/steroid_sf"/>
</dbReference>
<dbReference type="PROSITE" id="PS51349">
    <property type="entry name" value="FMN_HYDROXY_ACID_DH_2"/>
    <property type="match status" value="1"/>
</dbReference>
<dbReference type="PANTHER" id="PTHR10578">
    <property type="entry name" value="S -2-HYDROXY-ACID OXIDASE-RELATED"/>
    <property type="match status" value="1"/>
</dbReference>
<dbReference type="FunFam" id="3.10.120.10:FF:000009">
    <property type="entry name" value="Cytochrome b2, mitochondrial, putative"/>
    <property type="match status" value="1"/>
</dbReference>
<dbReference type="SUPFAM" id="SSF51395">
    <property type="entry name" value="FMN-linked oxidoreductases"/>
    <property type="match status" value="1"/>
</dbReference>
<dbReference type="GO" id="GO:0005758">
    <property type="term" value="C:mitochondrial intermembrane space"/>
    <property type="evidence" value="ECO:0007669"/>
    <property type="project" value="UniProtKB-SubCell"/>
</dbReference>
<reference evidence="25" key="2">
    <citation type="submission" date="2019-10" db="EMBL/GenBank/DDBJ databases">
        <title>Conservation and host-specific expression of non-tandemly repeated heterogenous ribosome RNA gene in arbuscular mycorrhizal fungi.</title>
        <authorList>
            <person name="Maeda T."/>
            <person name="Kobayashi Y."/>
            <person name="Nakagawa T."/>
            <person name="Ezawa T."/>
            <person name="Yamaguchi K."/>
            <person name="Bino T."/>
            <person name="Nishimoto Y."/>
            <person name="Shigenobu S."/>
            <person name="Kawaguchi M."/>
        </authorList>
    </citation>
    <scope>NUCLEOTIDE SEQUENCE</scope>
    <source>
        <strain evidence="25">HR1</strain>
    </source>
</reference>
<evidence type="ECO:0000313" key="24">
    <source>
        <dbReference type="EMBL" id="GBC09100.1"/>
    </source>
</evidence>
<dbReference type="AlphaFoldDB" id="A0A2Z6SFN3"/>
<evidence type="ECO:0000256" key="2">
    <source>
        <dbReference type="ARBA" id="ARBA00004569"/>
    </source>
</evidence>
<dbReference type="GO" id="GO:0020037">
    <property type="term" value="F:heme binding"/>
    <property type="evidence" value="ECO:0007669"/>
    <property type="project" value="UniProtKB-UniRule"/>
</dbReference>
<keyword evidence="26" id="KW-1185">Reference proteome</keyword>
<dbReference type="Pfam" id="PF01070">
    <property type="entry name" value="FMN_dh"/>
    <property type="match status" value="1"/>
</dbReference>
<keyword evidence="12" id="KW-0496">Mitochondrion</keyword>
<comment type="subcellular location">
    <subcellularLocation>
        <location evidence="2">Mitochondrion intermembrane space</location>
    </subcellularLocation>
</comment>
<dbReference type="InterPro" id="IPR008259">
    <property type="entry name" value="FMN_hydac_DH_AS"/>
</dbReference>
<evidence type="ECO:0000256" key="3">
    <source>
        <dbReference type="ARBA" id="ARBA00011881"/>
    </source>
</evidence>